<dbReference type="Pfam" id="PF14238">
    <property type="entry name" value="DUF4340"/>
    <property type="match status" value="1"/>
</dbReference>
<accession>A0A139SW72</accession>
<sequence length="342" mass="37285">MKGKTLAISAALMVLLTGGWLGLQKTPAVSDTAGKLLLPALQGRTERITQIEVMRPNEPLLKLAKKGDHWQLPLPEQADKAYPAAVSTVGSLLRALVEAKTVEAKTRRAEQHARLNLAEQGEGGATRIRLEFKGAPALELLVGKAAQQGDGQLVRLASDNQVWLIDQGIPLPQDTFLGWINRRISSIPADEIKAIELSFTEEQDGYKSLQLSRDKADEPFKVKPAGDTAMPAVQDASARLSRLFAALNLSEVKTKLPEDSTALLDFSISGFEQERLTGKLFQQKSAQEGPSGAYWLSFTDESNAPAAWLPAGRHWVWRIEDFAGQTLFEALPKALTAKAESE</sequence>
<dbReference type="EMBL" id="LSZO01000066">
    <property type="protein sequence ID" value="KXU38857.1"/>
    <property type="molecule type" value="Genomic_DNA"/>
</dbReference>
<evidence type="ECO:0000313" key="3">
    <source>
        <dbReference type="Proteomes" id="UP000072660"/>
    </source>
</evidence>
<dbReference type="Proteomes" id="UP000072660">
    <property type="component" value="Unassembled WGS sequence"/>
</dbReference>
<organism evidence="2 3">
    <name type="scientific">Ventosimonas gracilis</name>
    <dbReference type="NCBI Taxonomy" id="1680762"/>
    <lineage>
        <taxon>Bacteria</taxon>
        <taxon>Pseudomonadati</taxon>
        <taxon>Pseudomonadota</taxon>
        <taxon>Gammaproteobacteria</taxon>
        <taxon>Pseudomonadales</taxon>
        <taxon>Ventosimonadaceae</taxon>
        <taxon>Ventosimonas</taxon>
    </lineage>
</organism>
<name>A0A139SW72_9GAMM</name>
<dbReference type="InterPro" id="IPR025641">
    <property type="entry name" value="DUF4340"/>
</dbReference>
<evidence type="ECO:0000313" key="2">
    <source>
        <dbReference type="EMBL" id="KXU38857.1"/>
    </source>
</evidence>
<dbReference type="OrthoDB" id="7008377at2"/>
<keyword evidence="3" id="KW-1185">Reference proteome</keyword>
<evidence type="ECO:0000259" key="1">
    <source>
        <dbReference type="Pfam" id="PF14238"/>
    </source>
</evidence>
<dbReference type="RefSeq" id="WP_068388282.1">
    <property type="nucleotide sequence ID" value="NZ_LSZO01000066.1"/>
</dbReference>
<feature type="domain" description="DUF4340" evidence="1">
    <location>
        <begin position="78"/>
        <end position="252"/>
    </location>
</feature>
<gene>
    <name evidence="2" type="ORF">AXE65_11740</name>
</gene>
<dbReference type="AlphaFoldDB" id="A0A139SW72"/>
<reference evidence="2 3" key="1">
    <citation type="submission" date="2016-02" db="EMBL/GenBank/DDBJ databases">
        <authorList>
            <person name="Wen L."/>
            <person name="He K."/>
            <person name="Yang H."/>
        </authorList>
    </citation>
    <scope>NUCLEOTIDE SEQUENCE [LARGE SCALE GENOMIC DNA]</scope>
    <source>
        <strain evidence="2 3">CV58</strain>
    </source>
</reference>
<proteinExistence type="predicted"/>
<protein>
    <recommendedName>
        <fullName evidence="1">DUF4340 domain-containing protein</fullName>
    </recommendedName>
</protein>
<comment type="caution">
    <text evidence="2">The sequence shown here is derived from an EMBL/GenBank/DDBJ whole genome shotgun (WGS) entry which is preliminary data.</text>
</comment>